<accession>A0AAV3Q5H8</accession>
<dbReference type="EMBL" id="BAABME010019992">
    <property type="protein sequence ID" value="GAA0158994.1"/>
    <property type="molecule type" value="Genomic_DNA"/>
</dbReference>
<keyword evidence="3" id="KW-1185">Reference proteome</keyword>
<feature type="compositionally biased region" description="Basic and acidic residues" evidence="1">
    <location>
        <begin position="37"/>
        <end position="46"/>
    </location>
</feature>
<protein>
    <submittedName>
        <fullName evidence="2">Uncharacterized protein</fullName>
    </submittedName>
</protein>
<dbReference type="Proteomes" id="UP001454036">
    <property type="component" value="Unassembled WGS sequence"/>
</dbReference>
<gene>
    <name evidence="2" type="ORF">LIER_38770</name>
</gene>
<reference evidence="2 3" key="1">
    <citation type="submission" date="2024-01" db="EMBL/GenBank/DDBJ databases">
        <title>The complete chloroplast genome sequence of Lithospermum erythrorhizon: insights into the phylogenetic relationship among Boraginaceae species and the maternal lineages of purple gromwells.</title>
        <authorList>
            <person name="Okada T."/>
            <person name="Watanabe K."/>
        </authorList>
    </citation>
    <scope>NUCLEOTIDE SEQUENCE [LARGE SCALE GENOMIC DNA]</scope>
</reference>
<evidence type="ECO:0000256" key="1">
    <source>
        <dbReference type="SAM" id="MobiDB-lite"/>
    </source>
</evidence>
<comment type="caution">
    <text evidence="2">The sequence shown here is derived from an EMBL/GenBank/DDBJ whole genome shotgun (WGS) entry which is preliminary data.</text>
</comment>
<name>A0AAV3Q5H8_LITER</name>
<feature type="region of interest" description="Disordered" evidence="1">
    <location>
        <begin position="1"/>
        <end position="78"/>
    </location>
</feature>
<evidence type="ECO:0000313" key="3">
    <source>
        <dbReference type="Proteomes" id="UP001454036"/>
    </source>
</evidence>
<sequence>MILGYSHTSLGCGSPETKDTNVFRATRSPRGQPPRTEPTHVVHSDPNEVQSPRLQVTSVRSPRQKSPHYIGYDRPLPL</sequence>
<feature type="compositionally biased region" description="Polar residues" evidence="1">
    <location>
        <begin position="47"/>
        <end position="61"/>
    </location>
</feature>
<evidence type="ECO:0000313" key="2">
    <source>
        <dbReference type="EMBL" id="GAA0158994.1"/>
    </source>
</evidence>
<proteinExistence type="predicted"/>
<dbReference type="AlphaFoldDB" id="A0AAV3Q5H8"/>
<organism evidence="2 3">
    <name type="scientific">Lithospermum erythrorhizon</name>
    <name type="common">Purple gromwell</name>
    <name type="synonym">Lithospermum officinale var. erythrorhizon</name>
    <dbReference type="NCBI Taxonomy" id="34254"/>
    <lineage>
        <taxon>Eukaryota</taxon>
        <taxon>Viridiplantae</taxon>
        <taxon>Streptophyta</taxon>
        <taxon>Embryophyta</taxon>
        <taxon>Tracheophyta</taxon>
        <taxon>Spermatophyta</taxon>
        <taxon>Magnoliopsida</taxon>
        <taxon>eudicotyledons</taxon>
        <taxon>Gunneridae</taxon>
        <taxon>Pentapetalae</taxon>
        <taxon>asterids</taxon>
        <taxon>lamiids</taxon>
        <taxon>Boraginales</taxon>
        <taxon>Boraginaceae</taxon>
        <taxon>Boraginoideae</taxon>
        <taxon>Lithospermeae</taxon>
        <taxon>Lithospermum</taxon>
    </lineage>
</organism>
<feature type="compositionally biased region" description="Polar residues" evidence="1">
    <location>
        <begin position="1"/>
        <end position="11"/>
    </location>
</feature>